<proteinExistence type="predicted"/>
<evidence type="ECO:0000313" key="2">
    <source>
        <dbReference type="Proteomes" id="UP000616151"/>
    </source>
</evidence>
<dbReference type="Proteomes" id="UP000616151">
    <property type="component" value="Unassembled WGS sequence"/>
</dbReference>
<comment type="caution">
    <text evidence="1">The sequence shown here is derived from an EMBL/GenBank/DDBJ whole genome shotgun (WGS) entry which is preliminary data.</text>
</comment>
<accession>A0ACC5R4P2</accession>
<gene>
    <name evidence="1" type="ORF">JHL16_14730</name>
</gene>
<dbReference type="EMBL" id="JAENHL010000007">
    <property type="protein sequence ID" value="MBK1867611.1"/>
    <property type="molecule type" value="Genomic_DNA"/>
</dbReference>
<reference evidence="1" key="1">
    <citation type="submission" date="2021-01" db="EMBL/GenBank/DDBJ databases">
        <authorList>
            <person name="Sun Q."/>
        </authorList>
    </citation>
    <scope>NUCLEOTIDE SEQUENCE</scope>
    <source>
        <strain evidence="1">YIM B02566</strain>
    </source>
</reference>
<organism evidence="1 2">
    <name type="scientific">Taklimakanibacter albus</name>
    <dbReference type="NCBI Taxonomy" id="2800327"/>
    <lineage>
        <taxon>Bacteria</taxon>
        <taxon>Pseudomonadati</taxon>
        <taxon>Pseudomonadota</taxon>
        <taxon>Alphaproteobacteria</taxon>
        <taxon>Hyphomicrobiales</taxon>
        <taxon>Aestuariivirgaceae</taxon>
        <taxon>Taklimakanibacter</taxon>
    </lineage>
</organism>
<name>A0ACC5R4P2_9HYPH</name>
<sequence length="355" mass="38901">MIKLGLFSLMGLYDRNTSPASVIQTTLDMVTMAEDLDFDIAWFAEHHFTNHSICPDALMMVTRAAATTKRIRLGPCVLPLPFHNPLRLVQEVAFADLLTGGRLALGLGCGYQPYEFDRFGIDPRHKHDMVLEIWDILEQGLRTGAIAHKGIFFQIAPTELPMRPFGLDLPEIFAVSTNPAIVARAARGGHTPFMSFGHRGLAAALQKRRQIADGWAGAGGDPENMPLAVQRFIYVTEDRSEALHAVECVRNLSRAEHNLRGAAVDKDGPFVRLMPFHDEPPLDDFLAHAVIGGAEYCAEKLTAEIAALKPTHLSCFMGLAGIGRKETLASMERFGAEVLQLLEPVLKARGLADAA</sequence>
<evidence type="ECO:0000313" key="1">
    <source>
        <dbReference type="EMBL" id="MBK1867611.1"/>
    </source>
</evidence>
<protein>
    <submittedName>
        <fullName evidence="1">LLM class flavin-dependent oxidoreductase</fullName>
    </submittedName>
</protein>
<keyword evidence="2" id="KW-1185">Reference proteome</keyword>